<evidence type="ECO:0000259" key="2">
    <source>
        <dbReference type="PROSITE" id="PS50003"/>
    </source>
</evidence>
<reference evidence="4" key="1">
    <citation type="submission" date="2016-10" db="EMBL/GenBank/DDBJ databases">
        <authorList>
            <person name="Benchimol M."/>
            <person name="Almeida L.G."/>
            <person name="Vasconcelos A.T."/>
            <person name="Perreira-Neves A."/>
            <person name="Rosa I.A."/>
            <person name="Tasca T."/>
            <person name="Bogo M.R."/>
            <person name="de Souza W."/>
        </authorList>
    </citation>
    <scope>NUCLEOTIDE SEQUENCE [LARGE SCALE GENOMIC DNA]</scope>
    <source>
        <strain evidence="4">K</strain>
    </source>
</reference>
<dbReference type="CDD" id="cd00821">
    <property type="entry name" value="PH"/>
    <property type="match status" value="1"/>
</dbReference>
<dbReference type="SMART" id="SM00222">
    <property type="entry name" value="Sec7"/>
    <property type="match status" value="1"/>
</dbReference>
<dbReference type="Gene3D" id="1.10.220.20">
    <property type="match status" value="1"/>
</dbReference>
<dbReference type="AlphaFoldDB" id="A0A1J4KMX3"/>
<dbReference type="GO" id="GO:0005085">
    <property type="term" value="F:guanyl-nucleotide exchange factor activity"/>
    <property type="evidence" value="ECO:0007669"/>
    <property type="project" value="InterPro"/>
</dbReference>
<dbReference type="PANTHER" id="PTHR10663:SF395">
    <property type="entry name" value="SEC7 DOMAIN CONTAINING PROTEIN"/>
    <property type="match status" value="1"/>
</dbReference>
<gene>
    <name evidence="4" type="ORF">TRFO_17497</name>
</gene>
<dbReference type="SUPFAM" id="SSF50729">
    <property type="entry name" value="PH domain-like"/>
    <property type="match status" value="1"/>
</dbReference>
<evidence type="ECO:0000313" key="5">
    <source>
        <dbReference type="Proteomes" id="UP000179807"/>
    </source>
</evidence>
<accession>A0A1J4KMX3</accession>
<dbReference type="Pfam" id="PF00169">
    <property type="entry name" value="PH"/>
    <property type="match status" value="1"/>
</dbReference>
<protein>
    <submittedName>
        <fullName evidence="4">Uncharacterized protein</fullName>
    </submittedName>
</protein>
<proteinExistence type="predicted"/>
<dbReference type="InterPro" id="IPR035999">
    <property type="entry name" value="Sec7_dom_sf"/>
</dbReference>
<dbReference type="PANTHER" id="PTHR10663">
    <property type="entry name" value="GUANYL-NUCLEOTIDE EXCHANGE FACTOR"/>
    <property type="match status" value="1"/>
</dbReference>
<dbReference type="InterPro" id="IPR023394">
    <property type="entry name" value="Sec7_C_sf"/>
</dbReference>
<dbReference type="OrthoDB" id="430364at2759"/>
<dbReference type="GeneID" id="94834328"/>
<dbReference type="InterPro" id="IPR001849">
    <property type="entry name" value="PH_domain"/>
</dbReference>
<feature type="domain" description="PH" evidence="2">
    <location>
        <begin position="492"/>
        <end position="607"/>
    </location>
</feature>
<sequence>MSDSESSDSTSTSTSTLTSGSTSTSASTSSISTSISSSTESKDNSNDKSLEKPAEKPDDSPKEKSNNKSKAKSDDEPEDKSEDKPKEKSKDKSDNSSKDKSGNHTPEKPKDKSEGKYKDKSDGKSDQKSKEKINVKSKGKSPDKIDSKSEEKSKEKSESKSKDKLKDKSSEKSKDKSKKETETKSKKSIDKSKSEKTSDKKDISDNKDNQEKSENDKKETETKVHSHKHEKRIKIDQKDGKGNEKQPRTEKVKRSATAKHVNKSSREEAPRPKSHTEHKKHISKNLTETEIIKSLEEEDREIEAVYQFNTNPRKNIGKLCAYFQVEETPENIAHVIRTTNGLLGDQIGDYLARKESEAILTAYFMEVDMKCDFIEAMRRSLSGPMFLPGEGQMIDRVMQTFANCYCKQNPDKFHNPDALYVLAFALTMLNSDQHNPRVQRRMTQREFVHNTIYSLNCDEITEKDLARMYEEIRQHAFQFQNQSNNEFMPLSAPKLRGYLEKKSDHSFSRWTRHYFVLASSCLYYFKDDNPANKDKPLGMIQLTEVEVNGDKNRPLTINIDSVGSAISYVKFTKKHPEIQKGIKNIVLKAPDRSSGAKWLHRIKKSAIISGFQTGKPEEVIGGTYNTNDVSDAGDESTTTRH</sequence>
<feature type="compositionally biased region" description="Basic and acidic residues" evidence="1">
    <location>
        <begin position="81"/>
        <end position="224"/>
    </location>
</feature>
<dbReference type="EMBL" id="MLAK01000559">
    <property type="protein sequence ID" value="OHT12665.1"/>
    <property type="molecule type" value="Genomic_DNA"/>
</dbReference>
<keyword evidence="5" id="KW-1185">Reference proteome</keyword>
<feature type="region of interest" description="Disordered" evidence="1">
    <location>
        <begin position="1"/>
        <end position="282"/>
    </location>
</feature>
<organism evidence="4 5">
    <name type="scientific">Tritrichomonas foetus</name>
    <dbReference type="NCBI Taxonomy" id="1144522"/>
    <lineage>
        <taxon>Eukaryota</taxon>
        <taxon>Metamonada</taxon>
        <taxon>Parabasalia</taxon>
        <taxon>Tritrichomonadida</taxon>
        <taxon>Tritrichomonadidae</taxon>
        <taxon>Tritrichomonas</taxon>
    </lineage>
</organism>
<feature type="compositionally biased region" description="Basic residues" evidence="1">
    <location>
        <begin position="254"/>
        <end position="263"/>
    </location>
</feature>
<dbReference type="VEuPathDB" id="TrichDB:TRFO_17497"/>
<name>A0A1J4KMX3_9EUKA</name>
<comment type="caution">
    <text evidence="4">The sequence shown here is derived from an EMBL/GenBank/DDBJ whole genome shotgun (WGS) entry which is preliminary data.</text>
</comment>
<dbReference type="PROSITE" id="PS50190">
    <property type="entry name" value="SEC7"/>
    <property type="match status" value="1"/>
</dbReference>
<feature type="compositionally biased region" description="Low complexity" evidence="1">
    <location>
        <begin position="1"/>
        <end position="39"/>
    </location>
</feature>
<feature type="domain" description="SEC7" evidence="3">
    <location>
        <begin position="290"/>
        <end position="475"/>
    </location>
</feature>
<dbReference type="Proteomes" id="UP000179807">
    <property type="component" value="Unassembled WGS sequence"/>
</dbReference>
<dbReference type="RefSeq" id="XP_068365801.1">
    <property type="nucleotide sequence ID" value="XM_068499624.1"/>
</dbReference>
<dbReference type="PROSITE" id="PS50003">
    <property type="entry name" value="PH_DOMAIN"/>
    <property type="match status" value="1"/>
</dbReference>
<dbReference type="InterPro" id="IPR011993">
    <property type="entry name" value="PH-like_dom_sf"/>
</dbReference>
<feature type="compositionally biased region" description="Basic and acidic residues" evidence="1">
    <location>
        <begin position="264"/>
        <end position="275"/>
    </location>
</feature>
<feature type="compositionally biased region" description="Basic and acidic residues" evidence="1">
    <location>
        <begin position="233"/>
        <end position="253"/>
    </location>
</feature>
<dbReference type="InterPro" id="IPR000904">
    <property type="entry name" value="Sec7_dom"/>
</dbReference>
<evidence type="ECO:0000313" key="4">
    <source>
        <dbReference type="EMBL" id="OHT12665.1"/>
    </source>
</evidence>
<dbReference type="SMART" id="SM00233">
    <property type="entry name" value="PH"/>
    <property type="match status" value="1"/>
</dbReference>
<feature type="region of interest" description="Disordered" evidence="1">
    <location>
        <begin position="619"/>
        <end position="641"/>
    </location>
</feature>
<evidence type="ECO:0000256" key="1">
    <source>
        <dbReference type="SAM" id="MobiDB-lite"/>
    </source>
</evidence>
<dbReference type="Gene3D" id="1.10.1000.11">
    <property type="entry name" value="Arf Nucleotide-binding Site Opener,domain 2"/>
    <property type="match status" value="1"/>
</dbReference>
<dbReference type="Gene3D" id="2.30.29.30">
    <property type="entry name" value="Pleckstrin-homology domain (PH domain)/Phosphotyrosine-binding domain (PTB)"/>
    <property type="match status" value="1"/>
</dbReference>
<feature type="compositionally biased region" description="Basic and acidic residues" evidence="1">
    <location>
        <begin position="40"/>
        <end position="74"/>
    </location>
</feature>
<evidence type="ECO:0000259" key="3">
    <source>
        <dbReference type="PROSITE" id="PS50190"/>
    </source>
</evidence>
<dbReference type="Pfam" id="PF01369">
    <property type="entry name" value="Sec7"/>
    <property type="match status" value="1"/>
</dbReference>
<dbReference type="GO" id="GO:0032012">
    <property type="term" value="P:regulation of ARF protein signal transduction"/>
    <property type="evidence" value="ECO:0007669"/>
    <property type="project" value="InterPro"/>
</dbReference>
<dbReference type="SUPFAM" id="SSF48425">
    <property type="entry name" value="Sec7 domain"/>
    <property type="match status" value="1"/>
</dbReference>